<evidence type="ECO:0000313" key="8">
    <source>
        <dbReference type="EMBL" id="CEM09897.1"/>
    </source>
</evidence>
<sequence length="253" mass="28931">MDPPNTPENWYKNLPIVTKIIVTTIFIVTVAVVLGLFTPAIMLLDFGLITARLHLWRLFTNFFWLGGFSIHWIFQMYFLCHFSTRLENNEVFKQEPGDYLFFILIQMLTLDVLSLVLEWPRGMPVLGPSLSFAIIYYWSKREPFSYLSYWGFSLQSYQFPFALMFLNILMGGSVWTDLLGLASGHLYYFVKEILPGQYDISFISTPGFLHSAVQTVAEKVQPRGNVIRMQPQQAQAQAGGGFFGGRGHRLGGD</sequence>
<dbReference type="Gene3D" id="1.20.1540.10">
    <property type="entry name" value="Rhomboid-like"/>
    <property type="match status" value="1"/>
</dbReference>
<organism evidence="8">
    <name type="scientific">Chromera velia CCMP2878</name>
    <dbReference type="NCBI Taxonomy" id="1169474"/>
    <lineage>
        <taxon>Eukaryota</taxon>
        <taxon>Sar</taxon>
        <taxon>Alveolata</taxon>
        <taxon>Colpodellida</taxon>
        <taxon>Chromeraceae</taxon>
        <taxon>Chromera</taxon>
    </lineage>
</organism>
<dbReference type="GO" id="GO:0006950">
    <property type="term" value="P:response to stress"/>
    <property type="evidence" value="ECO:0007669"/>
    <property type="project" value="UniProtKB-ARBA"/>
</dbReference>
<keyword evidence="4 7" id="KW-0256">Endoplasmic reticulum</keyword>
<keyword evidence="5 7" id="KW-1133">Transmembrane helix</keyword>
<dbReference type="Pfam" id="PF04511">
    <property type="entry name" value="DER1"/>
    <property type="match status" value="1"/>
</dbReference>
<dbReference type="VEuPathDB" id="CryptoDB:Cvel_16028"/>
<evidence type="ECO:0000256" key="1">
    <source>
        <dbReference type="ARBA" id="ARBA00004477"/>
    </source>
</evidence>
<dbReference type="InterPro" id="IPR035952">
    <property type="entry name" value="Rhomboid-like_sf"/>
</dbReference>
<accession>A0A0G4FA90</accession>
<name>A0A0G4FA90_9ALVE</name>
<gene>
    <name evidence="8" type="ORF">Cvel_16028</name>
</gene>
<feature type="transmembrane region" description="Helical" evidence="7">
    <location>
        <begin position="122"/>
        <end position="139"/>
    </location>
</feature>
<evidence type="ECO:0000256" key="4">
    <source>
        <dbReference type="ARBA" id="ARBA00022824"/>
    </source>
</evidence>
<comment type="function">
    <text evidence="7">May be involved in the degradation of misfolded endoplasmic reticulum (ER) luminal proteins.</text>
</comment>
<reference evidence="8" key="1">
    <citation type="submission" date="2014-11" db="EMBL/GenBank/DDBJ databases">
        <authorList>
            <person name="Otto D Thomas"/>
            <person name="Naeem Raeece"/>
        </authorList>
    </citation>
    <scope>NUCLEOTIDE SEQUENCE</scope>
</reference>
<dbReference type="SUPFAM" id="SSF144091">
    <property type="entry name" value="Rhomboid-like"/>
    <property type="match status" value="1"/>
</dbReference>
<comment type="subcellular location">
    <subcellularLocation>
        <location evidence="1 7">Endoplasmic reticulum membrane</location>
        <topology evidence="1 7">Multi-pass membrane protein</topology>
    </subcellularLocation>
</comment>
<keyword evidence="6 7" id="KW-0472">Membrane</keyword>
<keyword evidence="3 7" id="KW-0812">Transmembrane</keyword>
<comment type="similarity">
    <text evidence="2 7">Belongs to the derlin family.</text>
</comment>
<feature type="transmembrane region" description="Helical" evidence="7">
    <location>
        <begin position="99"/>
        <end position="117"/>
    </location>
</feature>
<proteinExistence type="inferred from homology"/>
<dbReference type="PhylomeDB" id="A0A0G4FA90"/>
<dbReference type="InterPro" id="IPR007599">
    <property type="entry name" value="DER1"/>
</dbReference>
<evidence type="ECO:0000256" key="3">
    <source>
        <dbReference type="ARBA" id="ARBA00022692"/>
    </source>
</evidence>
<dbReference type="EMBL" id="CDMZ01000239">
    <property type="protein sequence ID" value="CEM09897.1"/>
    <property type="molecule type" value="Genomic_DNA"/>
</dbReference>
<dbReference type="GO" id="GO:0005789">
    <property type="term" value="C:endoplasmic reticulum membrane"/>
    <property type="evidence" value="ECO:0007669"/>
    <property type="project" value="UniProtKB-SubCell"/>
</dbReference>
<evidence type="ECO:0000256" key="7">
    <source>
        <dbReference type="RuleBase" id="RU363059"/>
    </source>
</evidence>
<evidence type="ECO:0000256" key="5">
    <source>
        <dbReference type="ARBA" id="ARBA00022989"/>
    </source>
</evidence>
<dbReference type="AlphaFoldDB" id="A0A0G4FA90"/>
<evidence type="ECO:0000256" key="2">
    <source>
        <dbReference type="ARBA" id="ARBA00008917"/>
    </source>
</evidence>
<feature type="transmembrane region" description="Helical" evidence="7">
    <location>
        <begin position="159"/>
        <end position="181"/>
    </location>
</feature>
<evidence type="ECO:0000256" key="6">
    <source>
        <dbReference type="ARBA" id="ARBA00023136"/>
    </source>
</evidence>
<dbReference type="PANTHER" id="PTHR11009">
    <property type="entry name" value="DER1-LIKE PROTEIN, DERLIN"/>
    <property type="match status" value="1"/>
</dbReference>
<feature type="transmembrane region" description="Helical" evidence="7">
    <location>
        <begin position="58"/>
        <end position="79"/>
    </location>
</feature>
<feature type="transmembrane region" description="Helical" evidence="7">
    <location>
        <begin position="20"/>
        <end position="46"/>
    </location>
</feature>
<protein>
    <recommendedName>
        <fullName evidence="7">Derlin</fullName>
    </recommendedName>
</protein>